<dbReference type="SUPFAM" id="SSF49842">
    <property type="entry name" value="TNF-like"/>
    <property type="match status" value="1"/>
</dbReference>
<reference evidence="2" key="1">
    <citation type="submission" date="2020-05" db="EMBL/GenBank/DDBJ databases">
        <authorList>
            <person name="Chiriac C."/>
            <person name="Salcher M."/>
            <person name="Ghai R."/>
            <person name="Kavagutti S V."/>
        </authorList>
    </citation>
    <scope>NUCLEOTIDE SEQUENCE</scope>
</reference>
<feature type="compositionally biased region" description="Polar residues" evidence="1">
    <location>
        <begin position="1"/>
        <end position="16"/>
    </location>
</feature>
<feature type="compositionally biased region" description="Low complexity" evidence="1">
    <location>
        <begin position="17"/>
        <end position="26"/>
    </location>
</feature>
<dbReference type="InterPro" id="IPR008983">
    <property type="entry name" value="Tumour_necrosis_fac-like_dom"/>
</dbReference>
<dbReference type="EMBL" id="CAEZXR010000081">
    <property type="protein sequence ID" value="CAB4699542.1"/>
    <property type="molecule type" value="Genomic_DNA"/>
</dbReference>
<name>A0A6J6PM28_9ZZZZ</name>
<organism evidence="2">
    <name type="scientific">freshwater metagenome</name>
    <dbReference type="NCBI Taxonomy" id="449393"/>
    <lineage>
        <taxon>unclassified sequences</taxon>
        <taxon>metagenomes</taxon>
        <taxon>ecological metagenomes</taxon>
    </lineage>
</organism>
<sequence length="142" mass="14641">MTAAAQTVLTGTSTADPSVVSWGSPTVSPPPGSGNTFTGDVFTVAQAGLYQITVQLVTAQTSYLVPNIQVGGAYNDGDDFYGIGTINNQTAQVPHKGRGQISATTYLNAGDTFRIRVENASTVVSLPVSTDGSSRLTVVKLS</sequence>
<proteinExistence type="predicted"/>
<evidence type="ECO:0000256" key="1">
    <source>
        <dbReference type="SAM" id="MobiDB-lite"/>
    </source>
</evidence>
<dbReference type="Gene3D" id="2.60.120.40">
    <property type="match status" value="1"/>
</dbReference>
<evidence type="ECO:0000313" key="2">
    <source>
        <dbReference type="EMBL" id="CAB4699542.1"/>
    </source>
</evidence>
<accession>A0A6J6PM28</accession>
<dbReference type="AlphaFoldDB" id="A0A6J6PM28"/>
<protein>
    <submittedName>
        <fullName evidence="2">Unannotated protein</fullName>
    </submittedName>
</protein>
<gene>
    <name evidence="2" type="ORF">UFOPK2579_00863</name>
</gene>
<feature type="region of interest" description="Disordered" evidence="1">
    <location>
        <begin position="1"/>
        <end position="32"/>
    </location>
</feature>